<organism evidence="1 2">
    <name type="scientific">Azospirillum melinis</name>
    <dbReference type="NCBI Taxonomy" id="328839"/>
    <lineage>
        <taxon>Bacteria</taxon>
        <taxon>Pseudomonadati</taxon>
        <taxon>Pseudomonadota</taxon>
        <taxon>Alphaproteobacteria</taxon>
        <taxon>Rhodospirillales</taxon>
        <taxon>Azospirillaceae</taxon>
        <taxon>Azospirillum</taxon>
    </lineage>
</organism>
<dbReference type="SUPFAM" id="SSF56784">
    <property type="entry name" value="HAD-like"/>
    <property type="match status" value="1"/>
</dbReference>
<dbReference type="Gene3D" id="3.40.50.1000">
    <property type="entry name" value="HAD superfamily/HAD-like"/>
    <property type="match status" value="1"/>
</dbReference>
<proteinExistence type="predicted"/>
<dbReference type="RefSeq" id="WP_174472469.1">
    <property type="nucleotide sequence ID" value="NZ_JAGINN010000009.1"/>
</dbReference>
<dbReference type="Gene3D" id="1.10.150.400">
    <property type="match status" value="1"/>
</dbReference>
<comment type="caution">
    <text evidence="1">The sequence shown here is derived from an EMBL/GenBank/DDBJ whole genome shotgun (WGS) entry which is preliminary data.</text>
</comment>
<dbReference type="Pfam" id="PF00702">
    <property type="entry name" value="Hydrolase"/>
    <property type="match status" value="1"/>
</dbReference>
<sequence>MTDDAGWPILPADVALVSLDVFDTLLFRKLEDPVQLFDIVAARSIAAGVMDASLAGMAFRRLRQAAEQEARAAQQERTGSREVTLAQIYACLEAALPDPAAVARIELAVEAETSLSNPVLRDWLHHLHRRGLPVVLLSDMYHSTPTIAALLTAAGIGPDLYRRLYVSADHGCSKRDGGLFARLLADWPEISPRRIAHIGDDPMADVGAARKAGLTALLYQPSFRYAAARERERRLMPGGAYDPTRRLAALPAVTDDLAFWRDYGALILGPAVAGYCRWVVEDCRRRGIDTILCFWREGAVFAPLMRDYANRRGWPLQVESLAISRQALAPLALERLDRARAQALLHSRPHLPWNHLLAEAMGSDPASLDLGDLADLAGLTLDGLLSVPDGALDRVLACFDTPAVQVRAKETAASLRQRLVRYVAPMLEDRHVALVDLGARGTTAAALVAALAAAGRPVDGLRAYLCYVVSDIARHQLQGLAVSVYAGDSAMGAALGTMLYRSPQMHERVLTGLEGTTLGYRTGTDGLVQPVYDSATATGEEVRAIAAARQGIARYWQLGLDMPPPMADDALLPLYAAITLPTPEEAQHLGQLRYDQNDGSGDERMICDERALDTVRPLLERQAQPLLPLALGLRPALVGWPQGAMTILDPRALSRHHDAVAVDAGHGAICRAFVESLRASGLAEVILLAVGGEGGMGPAFIQAAAQQGLAVAGYVDLMPELVAGRYFHDVPMLDLADLPGSGCLHVALATLGYRDQALTRIAEVFQDSGLQPVCLPLPG</sequence>
<evidence type="ECO:0000313" key="1">
    <source>
        <dbReference type="EMBL" id="NUB01396.1"/>
    </source>
</evidence>
<name>A0ABX2KFZ8_9PROT</name>
<evidence type="ECO:0000313" key="2">
    <source>
        <dbReference type="Proteomes" id="UP000605086"/>
    </source>
</evidence>
<dbReference type="InterPro" id="IPR036412">
    <property type="entry name" value="HAD-like_sf"/>
</dbReference>
<reference evidence="1 2" key="1">
    <citation type="submission" date="2019-10" db="EMBL/GenBank/DDBJ databases">
        <title>Genome sequence of Azospirillum melinis.</title>
        <authorList>
            <person name="Ambrosini A."/>
            <person name="Sant'Anna F.H."/>
            <person name="Cassan F.D."/>
            <person name="Souza E.M."/>
            <person name="Passaglia L.M.P."/>
        </authorList>
    </citation>
    <scope>NUCLEOTIDE SEQUENCE [LARGE SCALE GENOMIC DNA]</scope>
    <source>
        <strain evidence="1 2">TMCY0552</strain>
    </source>
</reference>
<dbReference type="EMBL" id="WHOS01000025">
    <property type="protein sequence ID" value="NUB01396.1"/>
    <property type="molecule type" value="Genomic_DNA"/>
</dbReference>
<dbReference type="Proteomes" id="UP000605086">
    <property type="component" value="Unassembled WGS sequence"/>
</dbReference>
<protein>
    <submittedName>
        <fullName evidence="1">Uncharacterized protein</fullName>
    </submittedName>
</protein>
<dbReference type="InterPro" id="IPR023214">
    <property type="entry name" value="HAD_sf"/>
</dbReference>
<keyword evidence="2" id="KW-1185">Reference proteome</keyword>
<gene>
    <name evidence="1" type="ORF">GBZ48_19230</name>
</gene>
<accession>A0ABX2KFZ8</accession>